<feature type="compositionally biased region" description="Low complexity" evidence="23">
    <location>
        <begin position="140"/>
        <end position="159"/>
    </location>
</feature>
<keyword evidence="8" id="KW-0433">Leucine-rich repeat</keyword>
<evidence type="ECO:0000259" key="24">
    <source>
        <dbReference type="Pfam" id="PF03372"/>
    </source>
</evidence>
<comment type="catalytic activity">
    <reaction evidence="1">
        <text>Exonucleolytic cleavage of poly(A) to 5'-AMP.</text>
        <dbReference type="EC" id="3.1.13.4"/>
    </reaction>
</comment>
<keyword evidence="7" id="KW-0963">Cytoplasm</keyword>
<keyword evidence="10" id="KW-0479">Metal-binding</keyword>
<dbReference type="PROSITE" id="PS51450">
    <property type="entry name" value="LRR"/>
    <property type="match status" value="1"/>
</dbReference>
<evidence type="ECO:0000256" key="16">
    <source>
        <dbReference type="ARBA" id="ARBA00023015"/>
    </source>
</evidence>
<evidence type="ECO:0000256" key="12">
    <source>
        <dbReference type="ARBA" id="ARBA00022801"/>
    </source>
</evidence>
<dbReference type="InterPro" id="IPR001611">
    <property type="entry name" value="Leu-rich_rpt"/>
</dbReference>
<dbReference type="GO" id="GO:0004535">
    <property type="term" value="F:poly(A)-specific ribonuclease activity"/>
    <property type="evidence" value="ECO:0007669"/>
    <property type="project" value="UniProtKB-EC"/>
</dbReference>
<evidence type="ECO:0000256" key="5">
    <source>
        <dbReference type="ARBA" id="ARBA00010774"/>
    </source>
</evidence>
<dbReference type="Pfam" id="PF13855">
    <property type="entry name" value="LRR_8"/>
    <property type="match status" value="1"/>
</dbReference>
<dbReference type="GO" id="GO:0003723">
    <property type="term" value="F:RNA binding"/>
    <property type="evidence" value="ECO:0007669"/>
    <property type="project" value="UniProtKB-KW"/>
</dbReference>
<comment type="subcellular location">
    <subcellularLocation>
        <location evidence="4">Cytoplasm</location>
    </subcellularLocation>
    <subcellularLocation>
        <location evidence="3">Nucleus</location>
    </subcellularLocation>
</comment>
<evidence type="ECO:0000313" key="25">
    <source>
        <dbReference type="EMBL" id="KAH3679503.1"/>
    </source>
</evidence>
<evidence type="ECO:0000256" key="11">
    <source>
        <dbReference type="ARBA" id="ARBA00022737"/>
    </source>
</evidence>
<feature type="region of interest" description="Disordered" evidence="23">
    <location>
        <begin position="38"/>
        <end position="65"/>
    </location>
</feature>
<dbReference type="Proteomes" id="UP000769528">
    <property type="component" value="Unassembled WGS sequence"/>
</dbReference>
<evidence type="ECO:0000256" key="6">
    <source>
        <dbReference type="ARBA" id="ARBA00012161"/>
    </source>
</evidence>
<proteinExistence type="inferred from homology"/>
<feature type="region of interest" description="Disordered" evidence="23">
    <location>
        <begin position="138"/>
        <end position="177"/>
    </location>
</feature>
<evidence type="ECO:0000313" key="26">
    <source>
        <dbReference type="Proteomes" id="UP000769528"/>
    </source>
</evidence>
<protein>
    <recommendedName>
        <fullName evidence="19">CCR4-Not complex 3'-5'-exoribonuclease subunit Ccr4</fullName>
        <ecNumber evidence="6">3.1.13.4</ecNumber>
    </recommendedName>
    <alternativeName>
        <fullName evidence="20">Carbon catabolite repressor protein 4</fullName>
    </alternativeName>
    <alternativeName>
        <fullName evidence="21">Cytoplasmic deadenylase</fullName>
    </alternativeName>
    <alternativeName>
        <fullName evidence="22">Glucose-repressible alcohol dehydrogenase transcriptional effector</fullName>
    </alternativeName>
</protein>
<dbReference type="InterPro" id="IPR050410">
    <property type="entry name" value="CCR4/nocturin_mRNA_transcr"/>
</dbReference>
<evidence type="ECO:0000256" key="14">
    <source>
        <dbReference type="ARBA" id="ARBA00022842"/>
    </source>
</evidence>
<dbReference type="EC" id="3.1.13.4" evidence="6"/>
<evidence type="ECO:0000256" key="4">
    <source>
        <dbReference type="ARBA" id="ARBA00004496"/>
    </source>
</evidence>
<dbReference type="SMART" id="SM00369">
    <property type="entry name" value="LRR_TYP"/>
    <property type="match status" value="3"/>
</dbReference>
<evidence type="ECO:0000256" key="22">
    <source>
        <dbReference type="ARBA" id="ARBA00033317"/>
    </source>
</evidence>
<dbReference type="SUPFAM" id="SSF56219">
    <property type="entry name" value="DNase I-like"/>
    <property type="match status" value="1"/>
</dbReference>
<dbReference type="InterPro" id="IPR032675">
    <property type="entry name" value="LRR_dom_sf"/>
</dbReference>
<reference evidence="25" key="2">
    <citation type="submission" date="2021-01" db="EMBL/GenBank/DDBJ databases">
        <authorList>
            <person name="Schikora-Tamarit M.A."/>
        </authorList>
    </citation>
    <scope>NUCLEOTIDE SEQUENCE</scope>
    <source>
        <strain evidence="25">CBS6341</strain>
    </source>
</reference>
<dbReference type="AlphaFoldDB" id="A0A9P8TH87"/>
<evidence type="ECO:0000256" key="23">
    <source>
        <dbReference type="SAM" id="MobiDB-lite"/>
    </source>
</evidence>
<dbReference type="GO" id="GO:0005634">
    <property type="term" value="C:nucleus"/>
    <property type="evidence" value="ECO:0007669"/>
    <property type="project" value="UniProtKB-SubCell"/>
</dbReference>
<sequence>MQNYQDQQRFDLFNSKQSNELNSSQILQQTLYQGQYRSQTPQQRLTQFNQQQQPQPQAQQQQEISTQIPLDSIYQQTNHWQDQLQLLELSRKSNITHFYARHAAINSRRNKSEGISKPQSLIELTKHLLDSDNSQIVEQNNTGINNNNNNNNNSTNNNTLMHNKKTSHDTDEQEDFDDNSIPRIKLKEFPDQLWGALDLSGQNIPYLSPNLFKYEFLTKLYLNGNNLKKLPKSIKNLKYLKILDVSNNNLNSIPIELGLLFHLKYLYLFDNNLQTLPQELGNLFELNFIGIEGNPKFDLSLAKILAQRGTRSLIFHLRDNVSNNCNPPIRKWIQLKDDLISQPYNEEEDHKVKKDDQDEDEDEEEEENSFTVYSHNILCHHYATKKLFNYTPSWALSWEYRRDILKNQILGSKADVICLQEVETQSFEDFWTPLMHDHGYRGLFHAKYRARRMNEKEAKKVDGCAIFYKVDTFTLYENHVLDYTQIVLNSSKYKKTDDVFNRLQSRDNGGLITILTHKKTGENVLIANTHLHWDPALNDVKTVQAGVLLEKIEEISQSLNKDIKSIPLLICGDFNSKLDSAVYELLSNGFVKDHEDVEGRDYGKFTEVGFTHPFNLRSSYDLINHIKFTNFTPSFTDVLDYIFYTPSTLNVRGLLDGLDDEYTGHYVGLPNSHLASDHLSLLTKFSFKRKNHSNFNNSNNTPIKKDFGSGRSRKT</sequence>
<evidence type="ECO:0000256" key="9">
    <source>
        <dbReference type="ARBA" id="ARBA00022722"/>
    </source>
</evidence>
<keyword evidence="14" id="KW-0460">Magnesium</keyword>
<feature type="compositionally biased region" description="Low complexity" evidence="23">
    <location>
        <begin position="39"/>
        <end position="65"/>
    </location>
</feature>
<feature type="region of interest" description="Disordered" evidence="23">
    <location>
        <begin position="345"/>
        <end position="369"/>
    </location>
</feature>
<comment type="caution">
    <text evidence="25">The sequence shown here is derived from an EMBL/GenBank/DDBJ whole genome shotgun (WGS) entry which is preliminary data.</text>
</comment>
<comment type="cofactor">
    <cofactor evidence="2">
        <name>Mg(2+)</name>
        <dbReference type="ChEBI" id="CHEBI:18420"/>
    </cofactor>
</comment>
<keyword evidence="12" id="KW-0378">Hydrolase</keyword>
<dbReference type="Gene3D" id="3.80.10.10">
    <property type="entry name" value="Ribonuclease Inhibitor"/>
    <property type="match status" value="1"/>
</dbReference>
<dbReference type="EMBL" id="JAEUBF010000299">
    <property type="protein sequence ID" value="KAH3679503.1"/>
    <property type="molecule type" value="Genomic_DNA"/>
</dbReference>
<evidence type="ECO:0000256" key="7">
    <source>
        <dbReference type="ARBA" id="ARBA00022490"/>
    </source>
</evidence>
<evidence type="ECO:0000256" key="15">
    <source>
        <dbReference type="ARBA" id="ARBA00022884"/>
    </source>
</evidence>
<accession>A0A9P8TH87</accession>
<evidence type="ECO:0000256" key="1">
    <source>
        <dbReference type="ARBA" id="ARBA00001663"/>
    </source>
</evidence>
<dbReference type="GO" id="GO:0005737">
    <property type="term" value="C:cytoplasm"/>
    <property type="evidence" value="ECO:0007669"/>
    <property type="project" value="UniProtKB-SubCell"/>
</dbReference>
<evidence type="ECO:0000256" key="19">
    <source>
        <dbReference type="ARBA" id="ARBA00023475"/>
    </source>
</evidence>
<keyword evidence="9" id="KW-0540">Nuclease</keyword>
<keyword evidence="13" id="KW-0269">Exonuclease</keyword>
<keyword evidence="16" id="KW-0805">Transcription regulation</keyword>
<dbReference type="Pfam" id="PF03372">
    <property type="entry name" value="Exo_endo_phos"/>
    <property type="match status" value="1"/>
</dbReference>
<feature type="region of interest" description="Disordered" evidence="23">
    <location>
        <begin position="696"/>
        <end position="715"/>
    </location>
</feature>
<keyword evidence="18" id="KW-0539">Nucleus</keyword>
<evidence type="ECO:0000256" key="2">
    <source>
        <dbReference type="ARBA" id="ARBA00001946"/>
    </source>
</evidence>
<keyword evidence="11" id="KW-0677">Repeat</keyword>
<feature type="domain" description="Endonuclease/exonuclease/phosphatase" evidence="24">
    <location>
        <begin position="374"/>
        <end position="678"/>
    </location>
</feature>
<evidence type="ECO:0000256" key="3">
    <source>
        <dbReference type="ARBA" id="ARBA00004123"/>
    </source>
</evidence>
<dbReference type="GO" id="GO:0046872">
    <property type="term" value="F:metal ion binding"/>
    <property type="evidence" value="ECO:0007669"/>
    <property type="project" value="UniProtKB-KW"/>
</dbReference>
<evidence type="ECO:0000256" key="20">
    <source>
        <dbReference type="ARBA" id="ARBA00030493"/>
    </source>
</evidence>
<dbReference type="InterPro" id="IPR005135">
    <property type="entry name" value="Endo/exonuclease/phosphatase"/>
</dbReference>
<comment type="similarity">
    <text evidence="5">Belongs to the CCR4/nocturin family.</text>
</comment>
<evidence type="ECO:0000256" key="18">
    <source>
        <dbReference type="ARBA" id="ARBA00023242"/>
    </source>
</evidence>
<dbReference type="InterPro" id="IPR036691">
    <property type="entry name" value="Endo/exonu/phosph_ase_sf"/>
</dbReference>
<organism evidence="25 26">
    <name type="scientific">Wickerhamomyces mucosus</name>
    <dbReference type="NCBI Taxonomy" id="1378264"/>
    <lineage>
        <taxon>Eukaryota</taxon>
        <taxon>Fungi</taxon>
        <taxon>Dikarya</taxon>
        <taxon>Ascomycota</taxon>
        <taxon>Saccharomycotina</taxon>
        <taxon>Saccharomycetes</taxon>
        <taxon>Phaffomycetales</taxon>
        <taxon>Wickerhamomycetaceae</taxon>
        <taxon>Wickerhamomyces</taxon>
    </lineage>
</organism>
<evidence type="ECO:0000256" key="8">
    <source>
        <dbReference type="ARBA" id="ARBA00022614"/>
    </source>
</evidence>
<evidence type="ECO:0000256" key="21">
    <source>
        <dbReference type="ARBA" id="ARBA00031469"/>
    </source>
</evidence>
<reference evidence="25" key="1">
    <citation type="journal article" date="2021" name="Open Biol.">
        <title>Shared evolutionary footprints suggest mitochondrial oxidative damage underlies multiple complex I losses in fungi.</title>
        <authorList>
            <person name="Schikora-Tamarit M.A."/>
            <person name="Marcet-Houben M."/>
            <person name="Nosek J."/>
            <person name="Gabaldon T."/>
        </authorList>
    </citation>
    <scope>NUCLEOTIDE SEQUENCE</scope>
    <source>
        <strain evidence="25">CBS6341</strain>
    </source>
</reference>
<dbReference type="PANTHER" id="PTHR12121">
    <property type="entry name" value="CARBON CATABOLITE REPRESSOR PROTEIN 4"/>
    <property type="match status" value="1"/>
</dbReference>
<gene>
    <name evidence="25" type="ORF">WICMUC_000924</name>
</gene>
<keyword evidence="15" id="KW-0694">RNA-binding</keyword>
<evidence type="ECO:0000256" key="10">
    <source>
        <dbReference type="ARBA" id="ARBA00022723"/>
    </source>
</evidence>
<dbReference type="InterPro" id="IPR003591">
    <property type="entry name" value="Leu-rich_rpt_typical-subtyp"/>
</dbReference>
<evidence type="ECO:0000256" key="13">
    <source>
        <dbReference type="ARBA" id="ARBA00022839"/>
    </source>
</evidence>
<keyword evidence="17" id="KW-0804">Transcription</keyword>
<dbReference type="SUPFAM" id="SSF52058">
    <property type="entry name" value="L domain-like"/>
    <property type="match status" value="1"/>
</dbReference>
<dbReference type="OrthoDB" id="428734at2759"/>
<evidence type="ECO:0000256" key="17">
    <source>
        <dbReference type="ARBA" id="ARBA00023163"/>
    </source>
</evidence>
<feature type="compositionally biased region" description="Acidic residues" evidence="23">
    <location>
        <begin position="357"/>
        <end position="368"/>
    </location>
</feature>
<keyword evidence="26" id="KW-1185">Reference proteome</keyword>
<dbReference type="Gene3D" id="3.60.10.10">
    <property type="entry name" value="Endonuclease/exonuclease/phosphatase"/>
    <property type="match status" value="1"/>
</dbReference>
<dbReference type="PANTHER" id="PTHR12121:SF100">
    <property type="entry name" value="POLY(A)-SPECIFIC RIBONUCLEASE"/>
    <property type="match status" value="1"/>
</dbReference>
<name>A0A9P8TH87_9ASCO</name>